<sequence>MMVREKYEHYLRREEDIVITRHEFLRLPLETRREILSRQAEDFEKCNPNYYKD</sequence>
<proteinExistence type="predicted"/>
<accession>A0A0F9J4J8</accession>
<name>A0A0F9J4J8_9ZZZZ</name>
<comment type="caution">
    <text evidence="1">The sequence shown here is derived from an EMBL/GenBank/DDBJ whole genome shotgun (WGS) entry which is preliminary data.</text>
</comment>
<reference evidence="1" key="1">
    <citation type="journal article" date="2015" name="Nature">
        <title>Complex archaea that bridge the gap between prokaryotes and eukaryotes.</title>
        <authorList>
            <person name="Spang A."/>
            <person name="Saw J.H."/>
            <person name="Jorgensen S.L."/>
            <person name="Zaremba-Niedzwiedzka K."/>
            <person name="Martijn J."/>
            <person name="Lind A.E."/>
            <person name="van Eijk R."/>
            <person name="Schleper C."/>
            <person name="Guy L."/>
            <person name="Ettema T.J."/>
        </authorList>
    </citation>
    <scope>NUCLEOTIDE SEQUENCE</scope>
</reference>
<gene>
    <name evidence="1" type="ORF">LCGC14_1575620</name>
</gene>
<dbReference type="AlphaFoldDB" id="A0A0F9J4J8"/>
<dbReference type="EMBL" id="LAZR01012339">
    <property type="protein sequence ID" value="KKM27349.1"/>
    <property type="molecule type" value="Genomic_DNA"/>
</dbReference>
<organism evidence="1">
    <name type="scientific">marine sediment metagenome</name>
    <dbReference type="NCBI Taxonomy" id="412755"/>
    <lineage>
        <taxon>unclassified sequences</taxon>
        <taxon>metagenomes</taxon>
        <taxon>ecological metagenomes</taxon>
    </lineage>
</organism>
<protein>
    <submittedName>
        <fullName evidence="1">Uncharacterized protein</fullName>
    </submittedName>
</protein>
<evidence type="ECO:0000313" key="1">
    <source>
        <dbReference type="EMBL" id="KKM27349.1"/>
    </source>
</evidence>